<feature type="transmembrane region" description="Helical" evidence="1">
    <location>
        <begin position="12"/>
        <end position="30"/>
    </location>
</feature>
<feature type="transmembrane region" description="Helical" evidence="1">
    <location>
        <begin position="84"/>
        <end position="101"/>
    </location>
</feature>
<dbReference type="EMBL" id="AP009049">
    <property type="protein sequence ID" value="BAH07204.1"/>
    <property type="molecule type" value="Genomic_DNA"/>
</dbReference>
<sequence>MNVSYAWITIQILYYFYILFQIFCAFFLLPHVFYGDFFFSPLYIRTISIFLSINSINFTVFFIISPNLLSSSSNVPTEFALKKCLYIILIQFYLFINYFNMLN</sequence>
<evidence type="ECO:0000256" key="1">
    <source>
        <dbReference type="SAM" id="Phobius"/>
    </source>
</evidence>
<proteinExistence type="predicted"/>
<reference evidence="3" key="1">
    <citation type="submission" date="2005-09" db="EMBL/GenBank/DDBJ databases">
        <title>Complete genome sequence of Clostridium kluyveri and comparative genomics of Clostridia species.</title>
        <authorList>
            <person name="Inui M."/>
            <person name="Nonaka H."/>
            <person name="Shinoda Y."/>
            <person name="Ikenaga Y."/>
            <person name="Abe M."/>
            <person name="Naito K."/>
            <person name="Vertes A.A."/>
            <person name="Yukawa H."/>
        </authorList>
    </citation>
    <scope>NUCLEOTIDE SEQUENCE [LARGE SCALE GENOMIC DNA]</scope>
    <source>
        <strain evidence="3">NBRC 12016</strain>
    </source>
</reference>
<gene>
    <name evidence="2" type="ordered locus">CKR_2153</name>
</gene>
<evidence type="ECO:0000313" key="2">
    <source>
        <dbReference type="EMBL" id="BAH07204.1"/>
    </source>
</evidence>
<evidence type="ECO:0000313" key="3">
    <source>
        <dbReference type="Proteomes" id="UP000007969"/>
    </source>
</evidence>
<dbReference type="Proteomes" id="UP000007969">
    <property type="component" value="Chromosome"/>
</dbReference>
<feature type="transmembrane region" description="Helical" evidence="1">
    <location>
        <begin position="42"/>
        <end position="64"/>
    </location>
</feature>
<accession>B9E3X9</accession>
<keyword evidence="1" id="KW-0812">Transmembrane</keyword>
<dbReference type="KEGG" id="ckr:CKR_2153"/>
<dbReference type="AlphaFoldDB" id="B9E3X9"/>
<dbReference type="HOGENOM" id="CLU_2258848_0_0_9"/>
<organism evidence="2 3">
    <name type="scientific">Clostridium kluyveri (strain NBRC 12016)</name>
    <dbReference type="NCBI Taxonomy" id="583346"/>
    <lineage>
        <taxon>Bacteria</taxon>
        <taxon>Bacillati</taxon>
        <taxon>Bacillota</taxon>
        <taxon>Clostridia</taxon>
        <taxon>Eubacteriales</taxon>
        <taxon>Clostridiaceae</taxon>
        <taxon>Clostridium</taxon>
    </lineage>
</organism>
<name>B9E3X9_CLOK1</name>
<keyword evidence="1" id="KW-0472">Membrane</keyword>
<protein>
    <submittedName>
        <fullName evidence="2">Uncharacterized protein</fullName>
    </submittedName>
</protein>
<keyword evidence="1" id="KW-1133">Transmembrane helix</keyword>